<organism evidence="2 3">
    <name type="scientific">Pseudomonas kermanshahensis</name>
    <dbReference type="NCBI Taxonomy" id="2745482"/>
    <lineage>
        <taxon>Bacteria</taxon>
        <taxon>Pseudomonadati</taxon>
        <taxon>Pseudomonadota</taxon>
        <taxon>Gammaproteobacteria</taxon>
        <taxon>Pseudomonadales</taxon>
        <taxon>Pseudomonadaceae</taxon>
        <taxon>Pseudomonas</taxon>
    </lineage>
</organism>
<sequence>GKLAKVAIVACMRVFIVQLNAMIRTGTPWREQPPTKPESTAQAQGAA</sequence>
<evidence type="ECO:0000256" key="1">
    <source>
        <dbReference type="SAM" id="MobiDB-lite"/>
    </source>
</evidence>
<feature type="compositionally biased region" description="Polar residues" evidence="1">
    <location>
        <begin position="37"/>
        <end position="47"/>
    </location>
</feature>
<name>A0ABU8R588_9PSED</name>
<feature type="region of interest" description="Disordered" evidence="1">
    <location>
        <begin position="26"/>
        <end position="47"/>
    </location>
</feature>
<proteinExistence type="predicted"/>
<keyword evidence="3" id="KW-1185">Reference proteome</keyword>
<dbReference type="Proteomes" id="UP001377692">
    <property type="component" value="Unassembled WGS sequence"/>
</dbReference>
<gene>
    <name evidence="2" type="ORF">V7V80_10170</name>
</gene>
<dbReference type="EMBL" id="JBBHLD010000007">
    <property type="protein sequence ID" value="MEJ5905043.1"/>
    <property type="molecule type" value="Genomic_DNA"/>
</dbReference>
<accession>A0ABU8R588</accession>
<reference evidence="2 3" key="1">
    <citation type="submission" date="2024-02" db="EMBL/GenBank/DDBJ databases">
        <title>Identification of pathogenicity and growth-promoting functions of Pseudomonas putida variants.</title>
        <authorList>
            <person name="Sun J."/>
        </authorList>
    </citation>
    <scope>NUCLEOTIDE SEQUENCE [LARGE SCALE GENOMIC DNA]</scope>
    <source>
        <strain evidence="2 3">A04</strain>
    </source>
</reference>
<comment type="caution">
    <text evidence="2">The sequence shown here is derived from an EMBL/GenBank/DDBJ whole genome shotgun (WGS) entry which is preliminary data.</text>
</comment>
<feature type="non-terminal residue" evidence="2">
    <location>
        <position position="1"/>
    </location>
</feature>
<evidence type="ECO:0000313" key="3">
    <source>
        <dbReference type="Proteomes" id="UP001377692"/>
    </source>
</evidence>
<evidence type="ECO:0000313" key="2">
    <source>
        <dbReference type="EMBL" id="MEJ5905043.1"/>
    </source>
</evidence>
<protein>
    <submittedName>
        <fullName evidence="2">IS110 family transposase</fullName>
    </submittedName>
</protein>